<dbReference type="SUPFAM" id="SSF56219">
    <property type="entry name" value="DNase I-like"/>
    <property type="match status" value="1"/>
</dbReference>
<dbReference type="EMBL" id="CP046176">
    <property type="protein sequence ID" value="QJR79041.1"/>
    <property type="molecule type" value="Genomic_DNA"/>
</dbReference>
<dbReference type="Proteomes" id="UP000500949">
    <property type="component" value="Chromosome"/>
</dbReference>
<evidence type="ECO:0000313" key="2">
    <source>
        <dbReference type="EMBL" id="QJR79041.1"/>
    </source>
</evidence>
<sequence>MFFIFESKEKKNEFIYLWREFKQSKPDEYMKKTLPLLFILLFALSAQSQNSLRLMTYNIKNANGMDDVCDFQRIADVINHIHPEVVALQELDSMTHRSGQKYVLGEIAGRTQMHAYFAPAIDYDGGKYGIGLLTKEIPVSLKTMTLPGREEARALIMAEFDNYIYCCTHLSLTEEDRMASLELIKDFAAAHKKPFFLAGDLNAEPESAFIKYLQQDFQILSDVNQHTFPAPSPTETIDYITALKQNMKGFTVTSAQVVNEPVASDHRPLVIVLEQK</sequence>
<gene>
    <name evidence="2" type="ORF">GKD17_23060</name>
</gene>
<dbReference type="GO" id="GO:0006506">
    <property type="term" value="P:GPI anchor biosynthetic process"/>
    <property type="evidence" value="ECO:0007669"/>
    <property type="project" value="TreeGrafter"/>
</dbReference>
<dbReference type="GO" id="GO:0016020">
    <property type="term" value="C:membrane"/>
    <property type="evidence" value="ECO:0007669"/>
    <property type="project" value="GOC"/>
</dbReference>
<evidence type="ECO:0000259" key="1">
    <source>
        <dbReference type="Pfam" id="PF03372"/>
    </source>
</evidence>
<evidence type="ECO:0000313" key="3">
    <source>
        <dbReference type="Proteomes" id="UP000500949"/>
    </source>
</evidence>
<dbReference type="AlphaFoldDB" id="A0A413GJS0"/>
<dbReference type="InterPro" id="IPR051916">
    <property type="entry name" value="GPI-anchor_lipid_remodeler"/>
</dbReference>
<dbReference type="PANTHER" id="PTHR14859:SF15">
    <property type="entry name" value="ENDONUCLEASE_EXONUCLEASE_PHOSPHATASE DOMAIN-CONTAINING PROTEIN"/>
    <property type="match status" value="1"/>
</dbReference>
<organism evidence="2 3">
    <name type="scientific">Phocaeicola dorei</name>
    <dbReference type="NCBI Taxonomy" id="357276"/>
    <lineage>
        <taxon>Bacteria</taxon>
        <taxon>Pseudomonadati</taxon>
        <taxon>Bacteroidota</taxon>
        <taxon>Bacteroidia</taxon>
        <taxon>Bacteroidales</taxon>
        <taxon>Bacteroidaceae</taxon>
        <taxon>Phocaeicola</taxon>
    </lineage>
</organism>
<name>A0A413GJS0_9BACT</name>
<dbReference type="InterPro" id="IPR036691">
    <property type="entry name" value="Endo/exonu/phosph_ase_sf"/>
</dbReference>
<dbReference type="Pfam" id="PF03372">
    <property type="entry name" value="Exo_endo_phos"/>
    <property type="match status" value="1"/>
</dbReference>
<dbReference type="GO" id="GO:0003824">
    <property type="term" value="F:catalytic activity"/>
    <property type="evidence" value="ECO:0007669"/>
    <property type="project" value="InterPro"/>
</dbReference>
<protein>
    <submittedName>
        <fullName evidence="2">Metallophosphoesterase</fullName>
    </submittedName>
</protein>
<accession>A0A413GJS0</accession>
<dbReference type="PANTHER" id="PTHR14859">
    <property type="entry name" value="CALCOFLUOR WHITE HYPERSENSITIVE PROTEIN PRECURSOR"/>
    <property type="match status" value="1"/>
</dbReference>
<dbReference type="InterPro" id="IPR005135">
    <property type="entry name" value="Endo/exonuclease/phosphatase"/>
</dbReference>
<reference evidence="2 3" key="1">
    <citation type="submission" date="2019-11" db="EMBL/GenBank/DDBJ databases">
        <title>Complete genome sequence of Bacteroides dorei DSM 17855.</title>
        <authorList>
            <person name="Russell J.T."/>
        </authorList>
    </citation>
    <scope>NUCLEOTIDE SEQUENCE [LARGE SCALE GENOMIC DNA]</scope>
    <source>
        <strain evidence="2 3">DSM 17855</strain>
    </source>
</reference>
<proteinExistence type="predicted"/>
<feature type="domain" description="Endonuclease/exonuclease/phosphatase" evidence="1">
    <location>
        <begin position="55"/>
        <end position="266"/>
    </location>
</feature>
<dbReference type="Gene3D" id="3.60.10.10">
    <property type="entry name" value="Endonuclease/exonuclease/phosphatase"/>
    <property type="match status" value="1"/>
</dbReference>